<dbReference type="NCBIfam" id="TIGR00795">
    <property type="entry name" value="lctP"/>
    <property type="match status" value="1"/>
</dbReference>
<gene>
    <name evidence="9" type="primary">lctP_1</name>
    <name evidence="9" type="ORF">SSLFYP27_01631</name>
</gene>
<accession>A0A6N3CVF5</accession>
<dbReference type="GO" id="GO:0015129">
    <property type="term" value="F:lactate transmembrane transporter activity"/>
    <property type="evidence" value="ECO:0007669"/>
    <property type="project" value="UniProtKB-UniRule"/>
</dbReference>
<comment type="subcellular location">
    <subcellularLocation>
        <location evidence="1 8">Cell membrane</location>
        <topology evidence="1 8">Multi-pass membrane protein</topology>
    </subcellularLocation>
</comment>
<protein>
    <recommendedName>
        <fullName evidence="8">L-lactate permease</fullName>
    </recommendedName>
</protein>
<sequence>MLVSSFDPFHNLLISSLVAGVPIILFLLCLTIFKMKGIYAALTTLIITMVVAVFIFKLPGTMATGAVIEGFFQGWFPIGYIVIMAVWLYKLSTKTGQFSMIQDSIATISQDQRVQLLLIGFCFNAFLEGVAGFGVPIAICAILLIYLGFKPLQAAMLCLVANSAAGAFGAIGLPVAVIDTLNLHGGITAHEVSTYSTLTLVFINFFVPFLIVFIIDGFKGIKETLPFILTVSVVYAGFQGVLTFFQGPELADVLPPLAAMGALAIMSRKMQPKHIFRIDENVKPPVTQKLNFKQIMYAWSPFYILTILIMFWSMPFFKGLFLPGKPLSFLAAKFTVPGTYSEVTKKAIVLNLNILGYTGTAILLTIIITVLLSKTTGFKDAFSLLGETFKELWISVVTICFILAVSKLTTYGGLSAAMGQGISKAGGIFPLFSPVLGWIGVFMTGSVVNNNSLFTPIQASVASQIGVSGGLLVAANTVGGVAAKIISPQSIAIATAAVKQVGKESELLKMSLRYSVGMLIFICIWTLILSLIL</sequence>
<comment type="function">
    <text evidence="8">Uptake of L-lactate across the membrane. Can also transport D-lactate and glycolate.</text>
</comment>
<feature type="transmembrane region" description="Helical" evidence="8">
    <location>
        <begin position="198"/>
        <end position="218"/>
    </location>
</feature>
<feature type="transmembrane region" description="Helical" evidence="8">
    <location>
        <begin position="116"/>
        <end position="147"/>
    </location>
</feature>
<evidence type="ECO:0000256" key="5">
    <source>
        <dbReference type="ARBA" id="ARBA00022692"/>
    </source>
</evidence>
<keyword evidence="7 8" id="KW-0472">Membrane</keyword>
<feature type="transmembrane region" description="Helical" evidence="8">
    <location>
        <begin position="392"/>
        <end position="414"/>
    </location>
</feature>
<dbReference type="InterPro" id="IPR003804">
    <property type="entry name" value="Lactate_perm"/>
</dbReference>
<feature type="transmembrane region" description="Helical" evidence="8">
    <location>
        <begin position="12"/>
        <end position="33"/>
    </location>
</feature>
<feature type="transmembrane region" description="Helical" evidence="8">
    <location>
        <begin position="348"/>
        <end position="372"/>
    </location>
</feature>
<feature type="transmembrane region" description="Helical" evidence="8">
    <location>
        <begin position="225"/>
        <end position="244"/>
    </location>
</feature>
<feature type="transmembrane region" description="Helical" evidence="8">
    <location>
        <begin position="426"/>
        <end position="448"/>
    </location>
</feature>
<dbReference type="PANTHER" id="PTHR30003:SF5">
    <property type="entry name" value="L-LACTATE PERMEASE"/>
    <property type="match status" value="1"/>
</dbReference>
<keyword evidence="4 8" id="KW-1003">Cell membrane</keyword>
<feature type="transmembrane region" description="Helical" evidence="8">
    <location>
        <begin position="295"/>
        <end position="314"/>
    </location>
</feature>
<feature type="transmembrane region" description="Helical" evidence="8">
    <location>
        <begin position="512"/>
        <end position="532"/>
    </location>
</feature>
<dbReference type="AlphaFoldDB" id="A0A6N3CVF5"/>
<evidence type="ECO:0000256" key="4">
    <source>
        <dbReference type="ARBA" id="ARBA00022475"/>
    </source>
</evidence>
<evidence type="ECO:0000256" key="8">
    <source>
        <dbReference type="RuleBase" id="RU365092"/>
    </source>
</evidence>
<proteinExistence type="inferred from homology"/>
<evidence type="ECO:0000313" key="9">
    <source>
        <dbReference type="EMBL" id="VYU18689.1"/>
    </source>
</evidence>
<dbReference type="Pfam" id="PF02652">
    <property type="entry name" value="Lactate_perm"/>
    <property type="match status" value="1"/>
</dbReference>
<dbReference type="GO" id="GO:0005886">
    <property type="term" value="C:plasma membrane"/>
    <property type="evidence" value="ECO:0007669"/>
    <property type="project" value="UniProtKB-SubCell"/>
</dbReference>
<keyword evidence="5 8" id="KW-0812">Transmembrane</keyword>
<dbReference type="RefSeq" id="WP_156666778.1">
    <property type="nucleotide sequence ID" value="NZ_CACRUO010000033.1"/>
</dbReference>
<evidence type="ECO:0000256" key="1">
    <source>
        <dbReference type="ARBA" id="ARBA00004651"/>
    </source>
</evidence>
<feature type="transmembrane region" description="Helical" evidence="8">
    <location>
        <begin position="154"/>
        <end position="178"/>
    </location>
</feature>
<dbReference type="EMBL" id="CACRUO010000033">
    <property type="protein sequence ID" value="VYU18689.1"/>
    <property type="molecule type" value="Genomic_DNA"/>
</dbReference>
<organism evidence="9">
    <name type="scientific">Staphylococcus simulans</name>
    <dbReference type="NCBI Taxonomy" id="1286"/>
    <lineage>
        <taxon>Bacteria</taxon>
        <taxon>Bacillati</taxon>
        <taxon>Bacillota</taxon>
        <taxon>Bacilli</taxon>
        <taxon>Bacillales</taxon>
        <taxon>Staphylococcaceae</taxon>
        <taxon>Staphylococcus</taxon>
    </lineage>
</organism>
<keyword evidence="3 8" id="KW-0813">Transport</keyword>
<evidence type="ECO:0000256" key="6">
    <source>
        <dbReference type="ARBA" id="ARBA00022989"/>
    </source>
</evidence>
<evidence type="ECO:0000256" key="2">
    <source>
        <dbReference type="ARBA" id="ARBA00010100"/>
    </source>
</evidence>
<reference evidence="9" key="1">
    <citation type="submission" date="2019-11" db="EMBL/GenBank/DDBJ databases">
        <authorList>
            <person name="Feng L."/>
        </authorList>
    </citation>
    <scope>NUCLEOTIDE SEQUENCE</scope>
    <source>
        <strain evidence="9">SsimulansLFYP27</strain>
    </source>
</reference>
<feature type="transmembrane region" description="Helical" evidence="8">
    <location>
        <begin position="39"/>
        <end position="58"/>
    </location>
</feature>
<keyword evidence="6 8" id="KW-1133">Transmembrane helix</keyword>
<evidence type="ECO:0000256" key="3">
    <source>
        <dbReference type="ARBA" id="ARBA00022448"/>
    </source>
</evidence>
<dbReference type="PANTHER" id="PTHR30003">
    <property type="entry name" value="L-LACTATE PERMEASE"/>
    <property type="match status" value="1"/>
</dbReference>
<name>A0A6N3CVF5_STASI</name>
<evidence type="ECO:0000256" key="7">
    <source>
        <dbReference type="ARBA" id="ARBA00023136"/>
    </source>
</evidence>
<dbReference type="GO" id="GO:0015295">
    <property type="term" value="F:solute:proton symporter activity"/>
    <property type="evidence" value="ECO:0007669"/>
    <property type="project" value="TreeGrafter"/>
</dbReference>
<feature type="transmembrane region" description="Helical" evidence="8">
    <location>
        <begin position="70"/>
        <end position="89"/>
    </location>
</feature>
<comment type="similarity">
    <text evidence="2 8">Belongs to the lactate permease family.</text>
</comment>